<dbReference type="AlphaFoldDB" id="A0A5C3PYU9"/>
<reference evidence="1 2" key="1">
    <citation type="journal article" date="2019" name="Nat. Ecol. Evol.">
        <title>Megaphylogeny resolves global patterns of mushroom evolution.</title>
        <authorList>
            <person name="Varga T."/>
            <person name="Krizsan K."/>
            <person name="Foldi C."/>
            <person name="Dima B."/>
            <person name="Sanchez-Garcia M."/>
            <person name="Sanchez-Ramirez S."/>
            <person name="Szollosi G.J."/>
            <person name="Szarkandi J.G."/>
            <person name="Papp V."/>
            <person name="Albert L."/>
            <person name="Andreopoulos W."/>
            <person name="Angelini C."/>
            <person name="Antonin V."/>
            <person name="Barry K.W."/>
            <person name="Bougher N.L."/>
            <person name="Buchanan P."/>
            <person name="Buyck B."/>
            <person name="Bense V."/>
            <person name="Catcheside P."/>
            <person name="Chovatia M."/>
            <person name="Cooper J."/>
            <person name="Damon W."/>
            <person name="Desjardin D."/>
            <person name="Finy P."/>
            <person name="Geml J."/>
            <person name="Haridas S."/>
            <person name="Hughes K."/>
            <person name="Justo A."/>
            <person name="Karasinski D."/>
            <person name="Kautmanova I."/>
            <person name="Kiss B."/>
            <person name="Kocsube S."/>
            <person name="Kotiranta H."/>
            <person name="LaButti K.M."/>
            <person name="Lechner B.E."/>
            <person name="Liimatainen K."/>
            <person name="Lipzen A."/>
            <person name="Lukacs Z."/>
            <person name="Mihaltcheva S."/>
            <person name="Morgado L.N."/>
            <person name="Niskanen T."/>
            <person name="Noordeloos M.E."/>
            <person name="Ohm R.A."/>
            <person name="Ortiz-Santana B."/>
            <person name="Ovrebo C."/>
            <person name="Racz N."/>
            <person name="Riley R."/>
            <person name="Savchenko A."/>
            <person name="Shiryaev A."/>
            <person name="Soop K."/>
            <person name="Spirin V."/>
            <person name="Szebenyi C."/>
            <person name="Tomsovsky M."/>
            <person name="Tulloss R.E."/>
            <person name="Uehling J."/>
            <person name="Grigoriev I.V."/>
            <person name="Vagvolgyi C."/>
            <person name="Papp T."/>
            <person name="Martin F.M."/>
            <person name="Miettinen O."/>
            <person name="Hibbett D.S."/>
            <person name="Nagy L.G."/>
        </authorList>
    </citation>
    <scope>NUCLEOTIDE SEQUENCE [LARGE SCALE GENOMIC DNA]</scope>
    <source>
        <strain evidence="1 2">HHB13444</strain>
    </source>
</reference>
<sequence>MSNSITRNPEHREESEQLQKWLEYEKHLVPISWSDFPANYIQELQQKFSETPRYRWEPLGWNSYAPDANLHVDPCNPSDDWLRALRVPVLHYGILLSREETEKYGTQCYHRQYTDEGEEAPKGAPPECSMPIVNYLNSRLAEEVPGSPKELRFLSRQHVSEEDDNMICSLISTDKPHTWKSDQQIDVALKVLRQVLQLPEDRKPMWYFDREFFGPQTTEYAEFDADRMVGSELLKRFPEHVQAAIRAGTGWESYKPSD</sequence>
<proteinExistence type="predicted"/>
<dbReference type="EMBL" id="ML210985">
    <property type="protein sequence ID" value="TFK93260.1"/>
    <property type="molecule type" value="Genomic_DNA"/>
</dbReference>
<organism evidence="1 2">
    <name type="scientific">Polyporus arcularius HHB13444</name>
    <dbReference type="NCBI Taxonomy" id="1314778"/>
    <lineage>
        <taxon>Eukaryota</taxon>
        <taxon>Fungi</taxon>
        <taxon>Dikarya</taxon>
        <taxon>Basidiomycota</taxon>
        <taxon>Agaricomycotina</taxon>
        <taxon>Agaricomycetes</taxon>
        <taxon>Polyporales</taxon>
        <taxon>Polyporaceae</taxon>
        <taxon>Polyporus</taxon>
    </lineage>
</organism>
<accession>A0A5C3PYU9</accession>
<dbReference type="InParanoid" id="A0A5C3PYU9"/>
<keyword evidence="2" id="KW-1185">Reference proteome</keyword>
<gene>
    <name evidence="1" type="ORF">K466DRAFT_650048</name>
</gene>
<evidence type="ECO:0000313" key="1">
    <source>
        <dbReference type="EMBL" id="TFK93260.1"/>
    </source>
</evidence>
<name>A0A5C3PYU9_9APHY</name>
<protein>
    <submittedName>
        <fullName evidence="1">Uncharacterized protein</fullName>
    </submittedName>
</protein>
<dbReference type="Proteomes" id="UP000308197">
    <property type="component" value="Unassembled WGS sequence"/>
</dbReference>
<evidence type="ECO:0000313" key="2">
    <source>
        <dbReference type="Proteomes" id="UP000308197"/>
    </source>
</evidence>